<dbReference type="RefSeq" id="WP_169225260.1">
    <property type="nucleotide sequence ID" value="NZ_JABBGC010000001.1"/>
</dbReference>
<comment type="similarity">
    <text evidence="4">Belongs to the alkaline phosphatase family.</text>
</comment>
<feature type="binding site" evidence="3">
    <location>
        <position position="294"/>
    </location>
    <ligand>
        <name>Zn(2+)</name>
        <dbReference type="ChEBI" id="CHEBI:29105"/>
        <label>2</label>
    </ligand>
</feature>
<dbReference type="PANTHER" id="PTHR11596">
    <property type="entry name" value="ALKALINE PHOSPHATASE"/>
    <property type="match status" value="1"/>
</dbReference>
<evidence type="ECO:0000256" key="1">
    <source>
        <dbReference type="ARBA" id="ARBA00022553"/>
    </source>
</evidence>
<feature type="chain" id="PRO_5032315242" evidence="5">
    <location>
        <begin position="19"/>
        <end position="624"/>
    </location>
</feature>
<keyword evidence="1" id="KW-0597">Phosphoprotein</keyword>
<evidence type="ECO:0000313" key="7">
    <source>
        <dbReference type="Proteomes" id="UP000583266"/>
    </source>
</evidence>
<comment type="cofactor">
    <cofactor evidence="3">
        <name>Mg(2+)</name>
        <dbReference type="ChEBI" id="CHEBI:18420"/>
    </cofactor>
    <text evidence="3">Binds 1 Mg(2+) ion.</text>
</comment>
<accession>A0A848GJ14</accession>
<keyword evidence="3" id="KW-0460">Magnesium</keyword>
<dbReference type="InterPro" id="IPR017850">
    <property type="entry name" value="Alkaline_phosphatase_core_sf"/>
</dbReference>
<dbReference type="Gene3D" id="3.40.720.10">
    <property type="entry name" value="Alkaline Phosphatase, subunit A"/>
    <property type="match status" value="1"/>
</dbReference>
<dbReference type="GO" id="GO:0006629">
    <property type="term" value="P:lipid metabolic process"/>
    <property type="evidence" value="ECO:0007669"/>
    <property type="project" value="InterPro"/>
</dbReference>
<dbReference type="PANTHER" id="PTHR11596:SF5">
    <property type="entry name" value="ALKALINE PHOSPHATASE"/>
    <property type="match status" value="1"/>
</dbReference>
<keyword evidence="3" id="KW-0862">Zinc</keyword>
<feature type="binding site" evidence="3">
    <location>
        <position position="550"/>
    </location>
    <ligand>
        <name>Zn(2+)</name>
        <dbReference type="ChEBI" id="CHEBI:29105"/>
        <label>2</label>
    </ligand>
</feature>
<dbReference type="EMBL" id="JABBGC010000001">
    <property type="protein sequence ID" value="NML38246.1"/>
    <property type="molecule type" value="Genomic_DNA"/>
</dbReference>
<feature type="binding site" evidence="3">
    <location>
        <position position="294"/>
    </location>
    <ligand>
        <name>Mg(2+)</name>
        <dbReference type="ChEBI" id="CHEBI:18420"/>
    </ligand>
</feature>
<comment type="caution">
    <text evidence="6">The sequence shown here is derived from an EMBL/GenBank/DDBJ whole genome shotgun (WGS) entry which is preliminary data.</text>
</comment>
<dbReference type="PRINTS" id="PR00113">
    <property type="entry name" value="ALKPHPHTASE"/>
</dbReference>
<dbReference type="SUPFAM" id="SSF51695">
    <property type="entry name" value="PLC-like phosphodiesterases"/>
    <property type="match status" value="1"/>
</dbReference>
<evidence type="ECO:0000313" key="6">
    <source>
        <dbReference type="EMBL" id="NML38246.1"/>
    </source>
</evidence>
<dbReference type="GO" id="GO:0004035">
    <property type="term" value="F:alkaline phosphatase activity"/>
    <property type="evidence" value="ECO:0007669"/>
    <property type="project" value="TreeGrafter"/>
</dbReference>
<protein>
    <submittedName>
        <fullName evidence="6">Alkaline phosphatase</fullName>
    </submittedName>
</protein>
<name>A0A848GJ14_9BACT</name>
<feature type="binding site" evidence="3">
    <location>
        <position position="511"/>
    </location>
    <ligand>
        <name>Zn(2+)</name>
        <dbReference type="ChEBI" id="CHEBI:29105"/>
        <label>2</label>
    </ligand>
</feature>
<feature type="binding site" evidence="3">
    <location>
        <position position="502"/>
    </location>
    <ligand>
        <name>Mg(2+)</name>
        <dbReference type="ChEBI" id="CHEBI:18420"/>
    </ligand>
</feature>
<proteinExistence type="inferred from homology"/>
<keyword evidence="7" id="KW-1185">Reference proteome</keyword>
<keyword evidence="5" id="KW-0732">Signal</keyword>
<feature type="signal peptide" evidence="5">
    <location>
        <begin position="1"/>
        <end position="18"/>
    </location>
</feature>
<feature type="binding site" evidence="3">
    <location>
        <position position="388"/>
    </location>
    <ligand>
        <name>Mg(2+)</name>
        <dbReference type="ChEBI" id="CHEBI:18420"/>
    </ligand>
</feature>
<dbReference type="InterPro" id="IPR017946">
    <property type="entry name" value="PLC-like_Pdiesterase_TIM-brl"/>
</dbReference>
<evidence type="ECO:0000256" key="4">
    <source>
        <dbReference type="RuleBase" id="RU003946"/>
    </source>
</evidence>
<keyword evidence="3" id="KW-0479">Metal-binding</keyword>
<dbReference type="CDD" id="cd16012">
    <property type="entry name" value="ALP"/>
    <property type="match status" value="1"/>
</dbReference>
<dbReference type="SMART" id="SM00098">
    <property type="entry name" value="alkPPc"/>
    <property type="match status" value="1"/>
</dbReference>
<gene>
    <name evidence="6" type="ORF">HHL17_13655</name>
</gene>
<organism evidence="6 7">
    <name type="scientific">Chitinophaga fulva</name>
    <dbReference type="NCBI Taxonomy" id="2728842"/>
    <lineage>
        <taxon>Bacteria</taxon>
        <taxon>Pseudomonadati</taxon>
        <taxon>Bacteroidota</taxon>
        <taxon>Chitinophagia</taxon>
        <taxon>Chitinophagales</taxon>
        <taxon>Chitinophagaceae</taxon>
        <taxon>Chitinophaga</taxon>
    </lineage>
</organism>
<sequence>MKKIILLCSAWLSVNTYAQTKTYTLANAHSHNDYERKTPFYQAAALQFGYIEADIHLKDGELYVAHDTRDIKSNRTFKTLYLEPVIRQFALNDGKAYADGTPLRLLVDIKTAGVPTLQALQTLLLPYRQYFDPSVNPNAVQVILSGNIPPVGAWSDFDKLFFFDGRPDSTYPAAVKQRVALVSTDFHLFSKWNGKGTFLPAELEKVKGVISKVHQQGFPFRFWGAPSAKTCYYKLMDLGADVIGTDYPEELADVLKNTANTSTGNLPVHPVYTPTYASDATRVKSKNVILFIGDGTGLAEMFAGYTANKGDLNLFRMRHLGLSKTASTDNYHTDSAAGATALSSGSKTNNREIGMDNTYHAIPVLPELLAAKGIPSGVIVTEEITGATPAGFYGHTPDRDNTQILHQQLINSKLQLAVGGGKEDFARDVKGDLRQTLAQSGIRFYDDLNAWDATTQGRTLVILSDKTVTSMRDGRGSYLKDALKKALQQLNASGKGFFLMVEGSRIDHGGHHNDLDYLVREMLDFDDTIGEALRFADKDKQTTIIVTADHETGGLALMDGSIANGTLRGHFATNDHTGIPVMVFAYGPNSQEFQGVYENNEIFKKILTVMDMITADSPDSRRSK</sequence>
<dbReference type="GO" id="GO:0008081">
    <property type="term" value="F:phosphoric diester hydrolase activity"/>
    <property type="evidence" value="ECO:0007669"/>
    <property type="project" value="InterPro"/>
</dbReference>
<feature type="binding site" evidence="3">
    <location>
        <position position="507"/>
    </location>
    <ligand>
        <name>Zn(2+)</name>
        <dbReference type="ChEBI" id="CHEBI:29105"/>
        <label>2</label>
    </ligand>
</feature>
<evidence type="ECO:0000256" key="2">
    <source>
        <dbReference type="PIRSR" id="PIRSR601952-1"/>
    </source>
</evidence>
<feature type="active site" description="Phosphoserine intermediate" evidence="2">
    <location>
        <position position="335"/>
    </location>
</feature>
<dbReference type="AlphaFoldDB" id="A0A848GJ14"/>
<feature type="binding site" evidence="3">
    <location>
        <position position="549"/>
    </location>
    <ligand>
        <name>Zn(2+)</name>
        <dbReference type="ChEBI" id="CHEBI:29105"/>
        <label>2</label>
    </ligand>
</feature>
<dbReference type="Gene3D" id="3.20.20.190">
    <property type="entry name" value="Phosphatidylinositol (PI) phosphodiesterase"/>
    <property type="match status" value="1"/>
</dbReference>
<dbReference type="Proteomes" id="UP000583266">
    <property type="component" value="Unassembled WGS sequence"/>
</dbReference>
<dbReference type="GO" id="GO:0046872">
    <property type="term" value="F:metal ion binding"/>
    <property type="evidence" value="ECO:0007669"/>
    <property type="project" value="UniProtKB-KW"/>
</dbReference>
<evidence type="ECO:0000256" key="5">
    <source>
        <dbReference type="SAM" id="SignalP"/>
    </source>
</evidence>
<reference evidence="6 7" key="1">
    <citation type="submission" date="2020-04" db="EMBL/GenBank/DDBJ databases">
        <title>Chitinophaga sp. G-6-1-13 sp. nov., isolated from soil.</title>
        <authorList>
            <person name="Dahal R.H."/>
            <person name="Chaudhary D.K."/>
        </authorList>
    </citation>
    <scope>NUCLEOTIDE SEQUENCE [LARGE SCALE GENOMIC DNA]</scope>
    <source>
        <strain evidence="6 7">G-6-1-13</strain>
    </source>
</reference>
<evidence type="ECO:0000256" key="3">
    <source>
        <dbReference type="PIRSR" id="PIRSR601952-2"/>
    </source>
</evidence>
<comment type="cofactor">
    <cofactor evidence="3">
        <name>Zn(2+)</name>
        <dbReference type="ChEBI" id="CHEBI:29105"/>
    </cofactor>
    <text evidence="3">Binds 2 Zn(2+) ions.</text>
</comment>
<dbReference type="Pfam" id="PF00245">
    <property type="entry name" value="Alk_phosphatase"/>
    <property type="match status" value="1"/>
</dbReference>
<dbReference type="InterPro" id="IPR001952">
    <property type="entry name" value="Alkaline_phosphatase"/>
</dbReference>
<dbReference type="SUPFAM" id="SSF53649">
    <property type="entry name" value="Alkaline phosphatase-like"/>
    <property type="match status" value="1"/>
</dbReference>